<dbReference type="HOGENOM" id="CLU_119971_0_0_14"/>
<protein>
    <submittedName>
        <fullName evidence="1">Uncharacterized protein</fullName>
    </submittedName>
</protein>
<evidence type="ECO:0000313" key="2">
    <source>
        <dbReference type="Proteomes" id="UP000008637"/>
    </source>
</evidence>
<name>E8ZHK0_MYCHL</name>
<dbReference type="OrthoDB" id="9826344at2"/>
<sequence>MTSSLMKGGIAAAGAGGIGMGGWAISNYVKSTDNTVKAALISKGHKLTSSLPSSKQDASWAKVANTYKLEAKQELKIKEGEVTANDIRNWCEKHMEVQSSASILEKAAKWCVVYSSFKDKLDEEKLTLETDDGTLNTKYDSLGDLTSVVSAITPDAGTGNENGRKLKKWCETMIHSSYGDDSTYQTFKGHCTKAVAQR</sequence>
<gene>
    <name evidence="1" type="ordered locus">HF1_06130</name>
</gene>
<reference evidence="1 2" key="1">
    <citation type="journal article" date="2011" name="J. Bacteriol.">
        <title>Complete genome sequence of Mycoplasma haemofelis, a hemotropic mycoplasma.</title>
        <authorList>
            <person name="Barker E.N."/>
            <person name="Helps C.R."/>
            <person name="Peters I.R."/>
            <person name="Darby A.C."/>
            <person name="Radford A.D."/>
            <person name="Tasker S."/>
        </authorList>
    </citation>
    <scope>NUCLEOTIDE SEQUENCE [LARGE SCALE GENOMIC DNA]</scope>
    <source>
        <strain evidence="1 2">Langford 1</strain>
    </source>
</reference>
<dbReference type="EMBL" id="FR773153">
    <property type="protein sequence ID" value="CBY92621.1"/>
    <property type="molecule type" value="Genomic_DNA"/>
</dbReference>
<organism evidence="1 2">
    <name type="scientific">Mycoplasma haemofelis (strain Langford 1)</name>
    <name type="common">Haemobartonella felis</name>
    <dbReference type="NCBI Taxonomy" id="941640"/>
    <lineage>
        <taxon>Bacteria</taxon>
        <taxon>Bacillati</taxon>
        <taxon>Mycoplasmatota</taxon>
        <taxon>Mollicutes</taxon>
        <taxon>Mycoplasmataceae</taxon>
        <taxon>Mycoplasma</taxon>
    </lineage>
</organism>
<accession>E8ZHK0</accession>
<keyword evidence="2" id="KW-1185">Reference proteome</keyword>
<dbReference type="Proteomes" id="UP000008637">
    <property type="component" value="Chromosome"/>
</dbReference>
<evidence type="ECO:0000313" key="1">
    <source>
        <dbReference type="EMBL" id="CBY92621.1"/>
    </source>
</evidence>
<proteinExistence type="predicted"/>
<dbReference type="KEGG" id="mha:HF1_06130"/>
<dbReference type="AlphaFoldDB" id="E8ZHK0"/>